<sequence length="205" mass="23198">MNLNSLPVHGRSFNKTSCVMRVPLLFFLALMLRQQLAEEIWEHDLSTDMQIGASTEGYERVGLNCEEDRMIVQVETSKDFSGVIYTQGSFHSRQLPCFIDPDRGGNFTLTIPFNKCGIKKEGDRYKNILVLQHDDELIIPGDAAFVLECESQLKSNQVEREIKSSISLVDADPGRDKSKRFGYAASYTKEVVFAPKSILRVNDEL</sequence>
<dbReference type="Proteomes" id="UP000694925">
    <property type="component" value="Unplaced"/>
</dbReference>
<feature type="domain" description="ZP" evidence="2">
    <location>
        <begin position="64"/>
        <end position="205"/>
    </location>
</feature>
<dbReference type="PANTHER" id="PTHR46560">
    <property type="entry name" value="CYPHER, ISOFORM B"/>
    <property type="match status" value="1"/>
</dbReference>
<dbReference type="Pfam" id="PF25057">
    <property type="entry name" value="CUT_N"/>
    <property type="match status" value="1"/>
</dbReference>
<organism evidence="3 4">
    <name type="scientific">Ceratina calcarata</name>
    <dbReference type="NCBI Taxonomy" id="156304"/>
    <lineage>
        <taxon>Eukaryota</taxon>
        <taxon>Metazoa</taxon>
        <taxon>Ecdysozoa</taxon>
        <taxon>Arthropoda</taxon>
        <taxon>Hexapoda</taxon>
        <taxon>Insecta</taxon>
        <taxon>Pterygota</taxon>
        <taxon>Neoptera</taxon>
        <taxon>Endopterygota</taxon>
        <taxon>Hymenoptera</taxon>
        <taxon>Apocrita</taxon>
        <taxon>Aculeata</taxon>
        <taxon>Apoidea</taxon>
        <taxon>Anthophila</taxon>
        <taxon>Apidae</taxon>
        <taxon>Ceratina</taxon>
        <taxon>Zadontomerus</taxon>
    </lineage>
</organism>
<evidence type="ECO:0000313" key="4">
    <source>
        <dbReference type="RefSeq" id="XP_026667960.1"/>
    </source>
</evidence>
<dbReference type="InterPro" id="IPR056953">
    <property type="entry name" value="CUT_N"/>
</dbReference>
<feature type="signal peptide" evidence="1">
    <location>
        <begin position="1"/>
        <end position="37"/>
    </location>
</feature>
<evidence type="ECO:0000313" key="3">
    <source>
        <dbReference type="Proteomes" id="UP000694925"/>
    </source>
</evidence>
<dbReference type="RefSeq" id="XP_026667960.1">
    <property type="nucleotide sequence ID" value="XM_026812159.1"/>
</dbReference>
<evidence type="ECO:0000259" key="2">
    <source>
        <dbReference type="PROSITE" id="PS51034"/>
    </source>
</evidence>
<keyword evidence="3" id="KW-1185">Reference proteome</keyword>
<dbReference type="InterPro" id="IPR001507">
    <property type="entry name" value="ZP_dom"/>
</dbReference>
<reference evidence="4" key="1">
    <citation type="submission" date="2025-08" db="UniProtKB">
        <authorList>
            <consortium name="RefSeq"/>
        </authorList>
    </citation>
    <scope>IDENTIFICATION</scope>
    <source>
        <tissue evidence="4">Whole body</tissue>
    </source>
</reference>
<gene>
    <name evidence="4" type="primary">LOC108623313</name>
</gene>
<name>A0AAJ7RYB6_9HYME</name>
<dbReference type="GeneID" id="108623313"/>
<dbReference type="AlphaFoldDB" id="A0AAJ7RYB6"/>
<dbReference type="PANTHER" id="PTHR46560:SF7">
    <property type="entry name" value="RE59626P"/>
    <property type="match status" value="1"/>
</dbReference>
<accession>A0AAJ7RYB6</accession>
<protein>
    <submittedName>
        <fullName evidence="4">Uncharacterized protein LOC108623313 isoform X1</fullName>
    </submittedName>
</protein>
<evidence type="ECO:0000256" key="1">
    <source>
        <dbReference type="SAM" id="SignalP"/>
    </source>
</evidence>
<keyword evidence="1" id="KW-0732">Signal</keyword>
<proteinExistence type="predicted"/>
<feature type="chain" id="PRO_5042579649" evidence="1">
    <location>
        <begin position="38"/>
        <end position="205"/>
    </location>
</feature>
<dbReference type="PROSITE" id="PS51034">
    <property type="entry name" value="ZP_2"/>
    <property type="match status" value="1"/>
</dbReference>